<comment type="similarity">
    <text evidence="2">Belongs to the complex I 49 kDa subunit family.</text>
</comment>
<dbReference type="GO" id="GO:0008137">
    <property type="term" value="F:NADH dehydrogenase (ubiquinone) activity"/>
    <property type="evidence" value="ECO:0007669"/>
    <property type="project" value="InterPro"/>
</dbReference>
<dbReference type="AlphaFoldDB" id="A0A097R319"/>
<dbReference type="InterPro" id="IPR052197">
    <property type="entry name" value="ComplexI_49kDa-like"/>
</dbReference>
<evidence type="ECO:0000256" key="8">
    <source>
        <dbReference type="ARBA" id="ARBA00023027"/>
    </source>
</evidence>
<dbReference type="InterPro" id="IPR029014">
    <property type="entry name" value="NiFe-Hase_large"/>
</dbReference>
<evidence type="ECO:0000259" key="10">
    <source>
        <dbReference type="Pfam" id="PF00329"/>
    </source>
</evidence>
<dbReference type="GO" id="GO:0016651">
    <property type="term" value="F:oxidoreductase activity, acting on NAD(P)H"/>
    <property type="evidence" value="ECO:0007669"/>
    <property type="project" value="InterPro"/>
</dbReference>
<keyword evidence="7" id="KW-0411">Iron-sulfur</keyword>
<keyword evidence="5" id="KW-0560">Oxidoreductase</keyword>
<keyword evidence="4 9" id="KW-0479">Metal-binding</keyword>
<evidence type="ECO:0008006" key="14">
    <source>
        <dbReference type="Google" id="ProtNLM"/>
    </source>
</evidence>
<evidence type="ECO:0000256" key="4">
    <source>
        <dbReference type="ARBA" id="ARBA00022723"/>
    </source>
</evidence>
<reference evidence="12 13" key="1">
    <citation type="journal article" date="2014" name="Gut Pathog.">
        <title>Gene clusters of Hafnia alvei strain FB1 important in survival and pathogenesis: a draft genome perspective.</title>
        <authorList>
            <person name="Tan J.Y."/>
            <person name="Yin W.F."/>
            <person name="Chan K.G."/>
        </authorList>
    </citation>
    <scope>NUCLEOTIDE SEQUENCE [LARGE SCALE GENOMIC DNA]</scope>
    <source>
        <strain evidence="12 13">FB1</strain>
    </source>
</reference>
<comment type="cofactor">
    <cofactor evidence="9">
        <name>Fe cation</name>
        <dbReference type="ChEBI" id="CHEBI:24875"/>
    </cofactor>
</comment>
<dbReference type="Gene3D" id="1.10.645.10">
    <property type="entry name" value="Cytochrome-c3 Hydrogenase, chain B"/>
    <property type="match status" value="1"/>
</dbReference>
<feature type="binding site" evidence="9">
    <location>
        <position position="254"/>
    </location>
    <ligand>
        <name>Ni(2+)</name>
        <dbReference type="ChEBI" id="CHEBI:49786"/>
    </ligand>
</feature>
<keyword evidence="9" id="KW-0533">Nickel</keyword>
<dbReference type="EMBL" id="CP009706">
    <property type="protein sequence ID" value="AIU73124.1"/>
    <property type="molecule type" value="Genomic_DNA"/>
</dbReference>
<name>A0A097R319_HAFAL</name>
<keyword evidence="8" id="KW-0520">NAD</keyword>
<dbReference type="PROSITE" id="PS00535">
    <property type="entry name" value="COMPLEX1_49K"/>
    <property type="match status" value="1"/>
</dbReference>
<evidence type="ECO:0000256" key="6">
    <source>
        <dbReference type="ARBA" id="ARBA00023004"/>
    </source>
</evidence>
<evidence type="ECO:0000256" key="9">
    <source>
        <dbReference type="PIRSR" id="PIRSR601501-1"/>
    </source>
</evidence>
<dbReference type="KEGG" id="hav:AT03_12505"/>
<dbReference type="SUPFAM" id="SSF56762">
    <property type="entry name" value="HydB/Nqo4-like"/>
    <property type="match status" value="1"/>
</dbReference>
<feature type="binding site" evidence="9">
    <location>
        <position position="254"/>
    </location>
    <ligand>
        <name>Fe cation</name>
        <dbReference type="ChEBI" id="CHEBI:24875"/>
    </ligand>
</feature>
<feature type="binding site" evidence="9">
    <location>
        <position position="541"/>
    </location>
    <ligand>
        <name>Ni(2+)</name>
        <dbReference type="ChEBI" id="CHEBI:49786"/>
    </ligand>
</feature>
<protein>
    <recommendedName>
        <fullName evidence="14">Hydrogenase 3 large subunit</fullName>
    </recommendedName>
</protein>
<dbReference type="InterPro" id="IPR014029">
    <property type="entry name" value="NADH_UbQ_OxRdtase_49kDa_CS"/>
</dbReference>
<dbReference type="Pfam" id="PF00374">
    <property type="entry name" value="NiFeSe_Hases"/>
    <property type="match status" value="1"/>
</dbReference>
<evidence type="ECO:0000256" key="5">
    <source>
        <dbReference type="ARBA" id="ARBA00023002"/>
    </source>
</evidence>
<feature type="binding site" evidence="9">
    <location>
        <position position="544"/>
    </location>
    <ligand>
        <name>Fe cation</name>
        <dbReference type="ChEBI" id="CHEBI:24875"/>
    </ligand>
</feature>
<dbReference type="Pfam" id="PF00346">
    <property type="entry name" value="Complex1_49kDa"/>
    <property type="match status" value="2"/>
</dbReference>
<dbReference type="PANTHER" id="PTHR43485:SF1">
    <property type="entry name" value="FORMATE HYDROGENLYASE SUBUNIT 5-RELATED"/>
    <property type="match status" value="1"/>
</dbReference>
<comment type="cofactor">
    <cofactor evidence="1">
        <name>[4Fe-4S] cluster</name>
        <dbReference type="ChEBI" id="CHEBI:49883"/>
    </cofactor>
</comment>
<dbReference type="OrthoDB" id="9801496at2"/>
<evidence type="ECO:0000256" key="2">
    <source>
        <dbReference type="ARBA" id="ARBA00005769"/>
    </source>
</evidence>
<dbReference type="GO" id="GO:0051287">
    <property type="term" value="F:NAD binding"/>
    <property type="evidence" value="ECO:0007669"/>
    <property type="project" value="InterPro"/>
</dbReference>
<feature type="domain" description="NADH-quinone oxidoreductase subunit D" evidence="11">
    <location>
        <begin position="475"/>
        <end position="547"/>
    </location>
</feature>
<feature type="binding site" evidence="9">
    <location>
        <position position="251"/>
    </location>
    <ligand>
        <name>Ni(2+)</name>
        <dbReference type="ChEBI" id="CHEBI:49786"/>
    </ligand>
</feature>
<evidence type="ECO:0000313" key="12">
    <source>
        <dbReference type="EMBL" id="AIU73124.1"/>
    </source>
</evidence>
<dbReference type="InterPro" id="IPR037232">
    <property type="entry name" value="NADH_quin_OxRdtase_su_C/D-like"/>
</dbReference>
<accession>A0A097R319</accession>
<dbReference type="Gene3D" id="3.30.460.80">
    <property type="entry name" value="NADH:ubiquinone oxidoreductase, 30kDa subunit"/>
    <property type="match status" value="1"/>
</dbReference>
<dbReference type="InterPro" id="IPR001268">
    <property type="entry name" value="NADH_UbQ_OxRdtase_30kDa_su"/>
</dbReference>
<dbReference type="eggNOG" id="COG3262">
    <property type="taxonomic scope" value="Bacteria"/>
</dbReference>
<organism evidence="12 13">
    <name type="scientific">Hafnia alvei FB1</name>
    <dbReference type="NCBI Taxonomy" id="1453496"/>
    <lineage>
        <taxon>Bacteria</taxon>
        <taxon>Pseudomonadati</taxon>
        <taxon>Pseudomonadota</taxon>
        <taxon>Gammaproteobacteria</taxon>
        <taxon>Enterobacterales</taxon>
        <taxon>Hafniaceae</taxon>
        <taxon>Hafnia</taxon>
    </lineage>
</organism>
<dbReference type="InterPro" id="IPR001501">
    <property type="entry name" value="Ni-dep_hyd_lsu"/>
</dbReference>
<keyword evidence="3" id="KW-0004">4Fe-4S</keyword>
<dbReference type="PATRIC" id="fig|1453496.5.peg.2542"/>
<evidence type="ECO:0000256" key="7">
    <source>
        <dbReference type="ARBA" id="ARBA00023014"/>
    </source>
</evidence>
<evidence type="ECO:0000256" key="3">
    <source>
        <dbReference type="ARBA" id="ARBA00022485"/>
    </source>
</evidence>
<comment type="cofactor">
    <cofactor evidence="9">
        <name>Ni(2+)</name>
        <dbReference type="ChEBI" id="CHEBI:49786"/>
    </cofactor>
</comment>
<dbReference type="HOGENOM" id="CLU_015134_3_1_6"/>
<dbReference type="GO" id="GO:0048038">
    <property type="term" value="F:quinone binding"/>
    <property type="evidence" value="ECO:0007669"/>
    <property type="project" value="InterPro"/>
</dbReference>
<proteinExistence type="inferred from homology"/>
<evidence type="ECO:0000313" key="13">
    <source>
        <dbReference type="Proteomes" id="UP000029986"/>
    </source>
</evidence>
<sequence length="579" mass="66365">MSYLNVVNSNQQGEKRGAGYLKKLREKFPNSVLDEEWQTADQLTVTVKTNELPEIVEYLYYQLGGWLPVLFGNDERSLNGYFAVYYVLSMEEGEKCWVTVKALVSATTLEFPSVTPRVPAAVWGEREIRDMYGLIPVGLPDERRLVLPDDWPDGMYPLRKDAMDYRQRPMPTTDAETYEFINELGGKDNRIVPIGPMHITSDEPGHFRLFVDGEQIIDADYRLFYVHRGMEKLAETRMGYNEVTFLSDRVCGICGFTHSVAYTTSVENALDIVVPPRAHTIRSILLEVERLHSHLLNLGLSSHFVGFDTGFMQFFRVREKSMMMAELLTGARKTYGLNLIGGIRRDILKAQQMKTLQLVHEMRDDVTQLVDMLMNTPNIEQRTQGVGILDRKIARDFSPVGPLIRGSGFKRDMRFDHPYADYGNLPKTLFTFDGGDVFSRVMVRVKEVFDSLAMIEYGLDNLPEGNLLVEGFTYQPHKFALGYAEAPRGEDVHWSMLGDNQKLFRWRCRAATYANWPVLRYMLRGNTISDAPLIIGSLDPCYSCTDRVTLVDVRKKKSKTVSYREIERYSVERNHSPLK</sequence>
<dbReference type="Proteomes" id="UP000029986">
    <property type="component" value="Chromosome"/>
</dbReference>
<feature type="domain" description="NADH:ubiquinone oxidoreductase 30kDa subunit" evidence="10">
    <location>
        <begin position="45"/>
        <end position="162"/>
    </location>
</feature>
<dbReference type="InterPro" id="IPR001135">
    <property type="entry name" value="NADH_Q_OxRdtase_suD"/>
</dbReference>
<dbReference type="SUPFAM" id="SSF143243">
    <property type="entry name" value="Nqo5-like"/>
    <property type="match status" value="1"/>
</dbReference>
<feature type="domain" description="NADH-quinone oxidoreductase subunit D" evidence="11">
    <location>
        <begin position="305"/>
        <end position="474"/>
    </location>
</feature>
<gene>
    <name evidence="12" type="ORF">AT03_12505</name>
</gene>
<dbReference type="PANTHER" id="PTHR43485">
    <property type="entry name" value="HYDROGENASE-4 COMPONENT G"/>
    <property type="match status" value="1"/>
</dbReference>
<evidence type="ECO:0000256" key="1">
    <source>
        <dbReference type="ARBA" id="ARBA00001966"/>
    </source>
</evidence>
<feature type="binding site" evidence="9">
    <location>
        <position position="231"/>
    </location>
    <ligand>
        <name>Mg(2+)</name>
        <dbReference type="ChEBI" id="CHEBI:18420"/>
    </ligand>
</feature>
<keyword evidence="13" id="KW-1185">Reference proteome</keyword>
<dbReference type="GO" id="GO:0016151">
    <property type="term" value="F:nickel cation binding"/>
    <property type="evidence" value="ECO:0007669"/>
    <property type="project" value="InterPro"/>
</dbReference>
<keyword evidence="6 9" id="KW-0408">Iron</keyword>
<dbReference type="FunFam" id="1.10.645.10:FF:000004">
    <property type="entry name" value="Hydrogenase 3, large subunit"/>
    <property type="match status" value="1"/>
</dbReference>
<evidence type="ECO:0000259" key="11">
    <source>
        <dbReference type="Pfam" id="PF00346"/>
    </source>
</evidence>
<dbReference type="Pfam" id="PF00329">
    <property type="entry name" value="Complex1_30kDa"/>
    <property type="match status" value="1"/>
</dbReference>
<keyword evidence="9" id="KW-0460">Magnesium</keyword>
<dbReference type="eggNOG" id="COG3261">
    <property type="taxonomic scope" value="Bacteria"/>
</dbReference>
<dbReference type="GO" id="GO:0051539">
    <property type="term" value="F:4 iron, 4 sulfur cluster binding"/>
    <property type="evidence" value="ECO:0007669"/>
    <property type="project" value="UniProtKB-KW"/>
</dbReference>